<dbReference type="GO" id="GO:0005886">
    <property type="term" value="C:plasma membrane"/>
    <property type="evidence" value="ECO:0007669"/>
    <property type="project" value="UniProtKB-SubCell"/>
</dbReference>
<sequence length="507" mass="53855">MASCALHCSPPGCTRGVCSEGGIRLSLEIQTVRGISWSGISQVVSQGFQFLVKILLARLLVPEDFGILGMALVFTMLIETVNDVGLSAAIIQKKGITERHLSTAFWVGLALGAALFAVGLLASPSIAAFFGEPLLAPIIVVLSLNFIFGSFGIVHRTLLMKRIDFRKIAATEVWTAGIGGVVSLVLAFLGYGVWSLVFGSVLAILGSSALLWVLCPWRPQRSPDRESFLDLFGYGRNAMASQVLGYIGSNIDYFLIAKFLDATSLGLYTLAFQMAVFPFSRVSRIIGRVTFPAFSAIQDDTRQIIRGYLKTVRYTSLLTFPMLAGLAVVAPVFIPLAIGEKWAPMVLPLQILSVYGILKSVEANANPVLMGMGRPDLYVRYEILSLPTISLAIYLGMGAGITGVAAAVTLAFCGLFFVIQTIANRIIGLNYAALAGALLPAAVGSGVMVAAVRAFLMISEGWIPGGVALVSAIVLGALVYTGVIMVVDGGTVEEMKSVIRRISGVSA</sequence>
<feature type="transmembrane region" description="Helical" evidence="7">
    <location>
        <begin position="197"/>
        <end position="215"/>
    </location>
</feature>
<feature type="transmembrane region" description="Helical" evidence="7">
    <location>
        <begin position="391"/>
        <end position="419"/>
    </location>
</feature>
<evidence type="ECO:0000256" key="5">
    <source>
        <dbReference type="ARBA" id="ARBA00022989"/>
    </source>
</evidence>
<evidence type="ECO:0000256" key="4">
    <source>
        <dbReference type="ARBA" id="ARBA00022692"/>
    </source>
</evidence>
<keyword evidence="5 7" id="KW-1133">Transmembrane helix</keyword>
<keyword evidence="9" id="KW-1185">Reference proteome</keyword>
<feature type="transmembrane region" description="Helical" evidence="7">
    <location>
        <begin position="173"/>
        <end position="191"/>
    </location>
</feature>
<gene>
    <name evidence="8" type="ORF">CUJ86_02215</name>
</gene>
<feature type="transmembrane region" description="Helical" evidence="7">
    <location>
        <begin position="431"/>
        <end position="456"/>
    </location>
</feature>
<dbReference type="NCBIfam" id="NF007773">
    <property type="entry name" value="PRK10459.1"/>
    <property type="match status" value="1"/>
</dbReference>
<evidence type="ECO:0000313" key="9">
    <source>
        <dbReference type="Proteomes" id="UP000292580"/>
    </source>
</evidence>
<evidence type="ECO:0000256" key="7">
    <source>
        <dbReference type="SAM" id="Phobius"/>
    </source>
</evidence>
<proteinExistence type="inferred from homology"/>
<organism evidence="8 9">
    <name type="scientific">Methanofollis fontis</name>
    <dbReference type="NCBI Taxonomy" id="2052832"/>
    <lineage>
        <taxon>Archaea</taxon>
        <taxon>Methanobacteriati</taxon>
        <taxon>Methanobacteriota</taxon>
        <taxon>Stenosarchaea group</taxon>
        <taxon>Methanomicrobia</taxon>
        <taxon>Methanomicrobiales</taxon>
        <taxon>Methanomicrobiaceae</taxon>
        <taxon>Methanofollis</taxon>
    </lineage>
</organism>
<reference evidence="8 9" key="1">
    <citation type="submission" date="2017-11" db="EMBL/GenBank/DDBJ databases">
        <title>Isolation and Characterization of Methanofollis Species from Methane Seep Offshore SW Taiwan.</title>
        <authorList>
            <person name="Teng N.-H."/>
            <person name="Lai M.-C."/>
            <person name="Chen S.-C."/>
        </authorList>
    </citation>
    <scope>NUCLEOTIDE SEQUENCE [LARGE SCALE GENOMIC DNA]</scope>
    <source>
        <strain evidence="8 9">FWC-SCC2</strain>
    </source>
</reference>
<evidence type="ECO:0000256" key="2">
    <source>
        <dbReference type="ARBA" id="ARBA00007430"/>
    </source>
</evidence>
<dbReference type="CDD" id="cd13127">
    <property type="entry name" value="MATE_tuaB_like"/>
    <property type="match status" value="1"/>
</dbReference>
<accession>A0A483CVM3</accession>
<dbReference type="AlphaFoldDB" id="A0A483CVM3"/>
<dbReference type="PANTHER" id="PTHR30250">
    <property type="entry name" value="PST FAMILY PREDICTED COLANIC ACID TRANSPORTER"/>
    <property type="match status" value="1"/>
</dbReference>
<feature type="transmembrane region" description="Helical" evidence="7">
    <location>
        <begin position="103"/>
        <end position="122"/>
    </location>
</feature>
<dbReference type="InterPro" id="IPR050833">
    <property type="entry name" value="Poly_Biosynth_Transport"/>
</dbReference>
<evidence type="ECO:0000256" key="1">
    <source>
        <dbReference type="ARBA" id="ARBA00004651"/>
    </source>
</evidence>
<feature type="transmembrane region" description="Helical" evidence="7">
    <location>
        <begin position="314"/>
        <end position="338"/>
    </location>
</feature>
<feature type="transmembrane region" description="Helical" evidence="7">
    <location>
        <begin position="65"/>
        <end position="91"/>
    </location>
</feature>
<comment type="subcellular location">
    <subcellularLocation>
        <location evidence="1">Cell membrane</location>
        <topology evidence="1">Multi-pass membrane protein</topology>
    </subcellularLocation>
</comment>
<keyword evidence="3" id="KW-1003">Cell membrane</keyword>
<keyword evidence="6 7" id="KW-0472">Membrane</keyword>
<comment type="caution">
    <text evidence="8">The sequence shown here is derived from an EMBL/GenBank/DDBJ whole genome shotgun (WGS) entry which is preliminary data.</text>
</comment>
<evidence type="ECO:0000256" key="3">
    <source>
        <dbReference type="ARBA" id="ARBA00022475"/>
    </source>
</evidence>
<evidence type="ECO:0000256" key="6">
    <source>
        <dbReference type="ARBA" id="ARBA00023136"/>
    </source>
</evidence>
<evidence type="ECO:0000313" key="8">
    <source>
        <dbReference type="EMBL" id="TAJ45561.1"/>
    </source>
</evidence>
<name>A0A483CVM3_9EURY</name>
<dbReference type="PANTHER" id="PTHR30250:SF10">
    <property type="entry name" value="LIPOPOLYSACCHARIDE BIOSYNTHESIS PROTEIN WZXC"/>
    <property type="match status" value="1"/>
</dbReference>
<feature type="transmembrane region" description="Helical" evidence="7">
    <location>
        <begin position="462"/>
        <end position="487"/>
    </location>
</feature>
<comment type="similarity">
    <text evidence="2">Belongs to the polysaccharide synthase family.</text>
</comment>
<dbReference type="Pfam" id="PF13440">
    <property type="entry name" value="Polysacc_synt_3"/>
    <property type="match status" value="1"/>
</dbReference>
<keyword evidence="4 7" id="KW-0812">Transmembrane</keyword>
<dbReference type="EMBL" id="PGCL01000001">
    <property type="protein sequence ID" value="TAJ45561.1"/>
    <property type="molecule type" value="Genomic_DNA"/>
</dbReference>
<protein>
    <submittedName>
        <fullName evidence="8">Colanic acid exporter</fullName>
    </submittedName>
</protein>
<feature type="transmembrane region" description="Helical" evidence="7">
    <location>
        <begin position="134"/>
        <end position="153"/>
    </location>
</feature>
<dbReference type="Proteomes" id="UP000292580">
    <property type="component" value="Unassembled WGS sequence"/>
</dbReference>